<dbReference type="SUPFAM" id="SSF55729">
    <property type="entry name" value="Acyl-CoA N-acyltransferases (Nat)"/>
    <property type="match status" value="1"/>
</dbReference>
<comment type="caution">
    <text evidence="2">The sequence shown here is derived from an EMBL/GenBank/DDBJ whole genome shotgun (WGS) entry which is preliminary data.</text>
</comment>
<dbReference type="Proteomes" id="UP000638353">
    <property type="component" value="Unassembled WGS sequence"/>
</dbReference>
<dbReference type="InterPro" id="IPR051554">
    <property type="entry name" value="Acetyltransferase_Eis"/>
</dbReference>
<dbReference type="Pfam" id="PF13527">
    <property type="entry name" value="Acetyltransf_9"/>
    <property type="match status" value="1"/>
</dbReference>
<protein>
    <recommendedName>
        <fullName evidence="1">N-acetyltransferase domain-containing protein</fullName>
    </recommendedName>
</protein>
<dbReference type="PROSITE" id="PS51186">
    <property type="entry name" value="GNAT"/>
    <property type="match status" value="1"/>
</dbReference>
<evidence type="ECO:0000313" key="2">
    <source>
        <dbReference type="EMBL" id="GHC91221.1"/>
    </source>
</evidence>
<dbReference type="InterPro" id="IPR016181">
    <property type="entry name" value="Acyl_CoA_acyltransferase"/>
</dbReference>
<dbReference type="GO" id="GO:0030649">
    <property type="term" value="P:aminoglycoside antibiotic catabolic process"/>
    <property type="evidence" value="ECO:0007669"/>
    <property type="project" value="TreeGrafter"/>
</dbReference>
<dbReference type="PANTHER" id="PTHR37817">
    <property type="entry name" value="N-ACETYLTRANSFERASE EIS"/>
    <property type="match status" value="1"/>
</dbReference>
<evidence type="ECO:0000313" key="3">
    <source>
        <dbReference type="Proteomes" id="UP000638353"/>
    </source>
</evidence>
<gene>
    <name evidence="2" type="ORF">GCM10010334_26050</name>
</gene>
<organism evidence="2 3">
    <name type="scientific">Streptomyces finlayi</name>
    <dbReference type="NCBI Taxonomy" id="67296"/>
    <lineage>
        <taxon>Bacteria</taxon>
        <taxon>Bacillati</taxon>
        <taxon>Actinomycetota</taxon>
        <taxon>Actinomycetes</taxon>
        <taxon>Kitasatosporales</taxon>
        <taxon>Streptomycetaceae</taxon>
        <taxon>Streptomyces</taxon>
    </lineage>
</organism>
<dbReference type="CDD" id="cd04301">
    <property type="entry name" value="NAT_SF"/>
    <property type="match status" value="1"/>
</dbReference>
<proteinExistence type="predicted"/>
<dbReference type="RefSeq" id="WP_189823715.1">
    <property type="nucleotide sequence ID" value="NZ_BMVC01000004.1"/>
</dbReference>
<name>A0A918WWP5_9ACTN</name>
<dbReference type="PANTHER" id="PTHR37817:SF1">
    <property type="entry name" value="N-ACETYLTRANSFERASE EIS"/>
    <property type="match status" value="1"/>
</dbReference>
<dbReference type="InterPro" id="IPR000182">
    <property type="entry name" value="GNAT_dom"/>
</dbReference>
<feature type="domain" description="N-acetyltransferase" evidence="1">
    <location>
        <begin position="10"/>
        <end position="155"/>
    </location>
</feature>
<sequence length="177" mass="19353">MADHTPFSLHRLPDYTRADLVRILGDSDDPFGVAGTGLTWLPKKDHFGLVRDADGRLVAHAGLLRLPLSVGGADFEAVGVGGVAVAPDVRGQGLARRIVAAALDHARTLGPDRALLFCRPPLAALYERLGWREVRAEVRVEQPEGEVVLMPLRTMWTPLREGAEWPEGEVRLRSLPM</sequence>
<reference evidence="2" key="2">
    <citation type="submission" date="2020-09" db="EMBL/GenBank/DDBJ databases">
        <authorList>
            <person name="Sun Q."/>
            <person name="Ohkuma M."/>
        </authorList>
    </citation>
    <scope>NUCLEOTIDE SEQUENCE</scope>
    <source>
        <strain evidence="2">JCM 4637</strain>
    </source>
</reference>
<dbReference type="GO" id="GO:0034069">
    <property type="term" value="F:aminoglycoside N-acetyltransferase activity"/>
    <property type="evidence" value="ECO:0007669"/>
    <property type="project" value="TreeGrafter"/>
</dbReference>
<evidence type="ECO:0000259" key="1">
    <source>
        <dbReference type="PROSITE" id="PS51186"/>
    </source>
</evidence>
<dbReference type="AlphaFoldDB" id="A0A918WWP5"/>
<dbReference type="Gene3D" id="3.40.630.30">
    <property type="match status" value="1"/>
</dbReference>
<reference evidence="2" key="1">
    <citation type="journal article" date="2014" name="Int. J. Syst. Evol. Microbiol.">
        <title>Complete genome sequence of Corynebacterium casei LMG S-19264T (=DSM 44701T), isolated from a smear-ripened cheese.</title>
        <authorList>
            <consortium name="US DOE Joint Genome Institute (JGI-PGF)"/>
            <person name="Walter F."/>
            <person name="Albersmeier A."/>
            <person name="Kalinowski J."/>
            <person name="Ruckert C."/>
        </authorList>
    </citation>
    <scope>NUCLEOTIDE SEQUENCE</scope>
    <source>
        <strain evidence="2">JCM 4637</strain>
    </source>
</reference>
<dbReference type="EMBL" id="BMVC01000004">
    <property type="protein sequence ID" value="GHC91221.1"/>
    <property type="molecule type" value="Genomic_DNA"/>
</dbReference>
<accession>A0A918WWP5</accession>